<dbReference type="STRING" id="1235591.CAK95_06420"/>
<dbReference type="PANTHER" id="PTHR13136">
    <property type="entry name" value="TESTIS DEVELOPMENT PROTEIN PRTD"/>
    <property type="match status" value="1"/>
</dbReference>
<dbReference type="OrthoDB" id="652634at2"/>
<proteinExistence type="predicted"/>
<gene>
    <name evidence="1" type="ORF">CAK95_06420</name>
</gene>
<sequence length="214" mass="23090">MFLTNGPERAKVTLLLAHGAGAPMDSASMSAMATTLAQAGLRVARFEFDYMAGRRSSPIRKPPPRAEKLIPEYIAAIGALEAKSPLIIGGKSMGGRIASMIADDLYAAGRIAGLLCLGYPFHPVGKPDQLRTSHLADLQTPTLMVQGTRDPFGTKEEVSGYPLSKKIEVLWLEDGDHDLRPRKSVSGFSASDHLRTLAEAVSHWADKLANEKPR</sequence>
<dbReference type="PANTHER" id="PTHR13136:SF11">
    <property type="entry name" value="TESTIS-EXPRESSED PROTEIN 30"/>
    <property type="match status" value="1"/>
</dbReference>
<dbReference type="Pfam" id="PF20408">
    <property type="entry name" value="Abhydrolase_11"/>
    <property type="match status" value="1"/>
</dbReference>
<dbReference type="AlphaFoldDB" id="A0A1W6ZMW9"/>
<dbReference type="InterPro" id="IPR029058">
    <property type="entry name" value="AB_hydrolase_fold"/>
</dbReference>
<evidence type="ECO:0000313" key="2">
    <source>
        <dbReference type="Proteomes" id="UP000194137"/>
    </source>
</evidence>
<name>A0A1W6ZMW9_9HYPH</name>
<dbReference type="Gene3D" id="3.40.50.1820">
    <property type="entry name" value="alpha/beta hydrolase"/>
    <property type="match status" value="1"/>
</dbReference>
<dbReference type="SUPFAM" id="SSF53474">
    <property type="entry name" value="alpha/beta-Hydrolases"/>
    <property type="match status" value="1"/>
</dbReference>
<dbReference type="GO" id="GO:0016787">
    <property type="term" value="F:hydrolase activity"/>
    <property type="evidence" value="ECO:0007669"/>
    <property type="project" value="UniProtKB-KW"/>
</dbReference>
<reference evidence="1 2" key="1">
    <citation type="submission" date="2017-05" db="EMBL/GenBank/DDBJ databases">
        <title>Full genome sequence of Pseudorhodoplanes sinuspersici.</title>
        <authorList>
            <person name="Dastgheib S.M.M."/>
            <person name="Shavandi M."/>
            <person name="Tirandaz H."/>
        </authorList>
    </citation>
    <scope>NUCLEOTIDE SEQUENCE [LARGE SCALE GENOMIC DNA]</scope>
    <source>
        <strain evidence="1 2">RIPI110</strain>
    </source>
</reference>
<keyword evidence="1" id="KW-0378">Hydrolase</keyword>
<accession>A0A1W6ZMW9</accession>
<dbReference type="EMBL" id="CP021112">
    <property type="protein sequence ID" value="ARP98748.1"/>
    <property type="molecule type" value="Genomic_DNA"/>
</dbReference>
<organism evidence="1 2">
    <name type="scientific">Pseudorhodoplanes sinuspersici</name>
    <dbReference type="NCBI Taxonomy" id="1235591"/>
    <lineage>
        <taxon>Bacteria</taxon>
        <taxon>Pseudomonadati</taxon>
        <taxon>Pseudomonadota</taxon>
        <taxon>Alphaproteobacteria</taxon>
        <taxon>Hyphomicrobiales</taxon>
        <taxon>Pseudorhodoplanes</taxon>
    </lineage>
</organism>
<dbReference type="InterPro" id="IPR046879">
    <property type="entry name" value="KANL3/Tex30_Abhydrolase"/>
</dbReference>
<dbReference type="KEGG" id="psin:CAK95_06420"/>
<protein>
    <submittedName>
        <fullName evidence="1">Alpha/beta hydrolase</fullName>
    </submittedName>
</protein>
<evidence type="ECO:0000313" key="1">
    <source>
        <dbReference type="EMBL" id="ARP98748.1"/>
    </source>
</evidence>
<keyword evidence="2" id="KW-1185">Reference proteome</keyword>
<dbReference type="RefSeq" id="WP_086087168.1">
    <property type="nucleotide sequence ID" value="NZ_CP021112.1"/>
</dbReference>
<dbReference type="InterPro" id="IPR026555">
    <property type="entry name" value="NSL3/Tex30"/>
</dbReference>
<dbReference type="Proteomes" id="UP000194137">
    <property type="component" value="Chromosome"/>
</dbReference>